<dbReference type="GeneID" id="18266297"/>
<dbReference type="EMBL" id="KF740664">
    <property type="protein sequence ID" value="AHH01836.1"/>
    <property type="molecule type" value="Genomic_DNA"/>
</dbReference>
<feature type="transmembrane region" description="Helical" evidence="1">
    <location>
        <begin position="21"/>
        <end position="44"/>
    </location>
</feature>
<proteinExistence type="predicted"/>
<protein>
    <recommendedName>
        <fullName evidence="4">Transmembrane protein</fullName>
    </recommendedName>
</protein>
<evidence type="ECO:0008006" key="4">
    <source>
        <dbReference type="Google" id="ProtNLM"/>
    </source>
</evidence>
<dbReference type="RefSeq" id="YP_009001171.1">
    <property type="nucleotide sequence ID" value="NC_023423.1"/>
</dbReference>
<organism evidence="2 3">
    <name type="scientific">Pithovirus sibericum</name>
    <dbReference type="NCBI Taxonomy" id="1450746"/>
    <lineage>
        <taxon>Viruses</taxon>
        <taxon>Pithoviruses</taxon>
        <taxon>Orthopithovirinae</taxon>
        <taxon>Alphapithovirus</taxon>
        <taxon>Alphapithovirus sibericum</taxon>
    </lineage>
</organism>
<accession>W5S537</accession>
<keyword evidence="1" id="KW-0812">Transmembrane</keyword>
<dbReference type="KEGG" id="vg:18266297"/>
<keyword evidence="3" id="KW-1185">Reference proteome</keyword>
<dbReference type="Proteomes" id="UP000202176">
    <property type="component" value="Segment"/>
</dbReference>
<evidence type="ECO:0000256" key="1">
    <source>
        <dbReference type="SAM" id="Phobius"/>
    </source>
</evidence>
<keyword evidence="1" id="KW-0472">Membrane</keyword>
<reference evidence="2 3" key="1">
    <citation type="journal article" date="2014" name="Proc. Natl. Acad. Sci. U.S.A.">
        <title>Thirty-thousand-year-old distant relative of giant icosahedral DNA viruses with a pandoravirus morphology.</title>
        <authorList>
            <person name="Legendre M."/>
            <person name="Bartoli J."/>
            <person name="Shmakova L."/>
            <person name="Jeudy S."/>
            <person name="Labadie K."/>
            <person name="Adrait A."/>
            <person name="Lescot M."/>
            <person name="Poirot O."/>
            <person name="Bertaux L."/>
            <person name="Bruley C."/>
            <person name="Coute Y."/>
            <person name="Rivkina E."/>
            <person name="Abergel C."/>
            <person name="Claverie J.M."/>
        </authorList>
    </citation>
    <scope>NUCLEOTIDE SEQUENCE [LARGE SCALE GENOMIC DNA]</scope>
    <source>
        <strain evidence="2">P1084-T</strain>
    </source>
</reference>
<sequence>MSQSDSTKEKFQKIFSYLPGSPVAILLYIVLTGGCVFGLVYSIFRLNLWLVEVDILTKLGLSSERTAAIFWMLIEAFATPVLIFILIVILSAVGVTVEDIQKILKKRYEEVDEGLEMETTNPETV</sequence>
<evidence type="ECO:0000313" key="3">
    <source>
        <dbReference type="Proteomes" id="UP000202176"/>
    </source>
</evidence>
<evidence type="ECO:0000313" key="2">
    <source>
        <dbReference type="EMBL" id="AHH01836.1"/>
    </source>
</evidence>
<gene>
    <name evidence="2" type="ORF">pv_269</name>
</gene>
<feature type="transmembrane region" description="Helical" evidence="1">
    <location>
        <begin position="68"/>
        <end position="97"/>
    </location>
</feature>
<name>W5S537_9VIRU</name>
<keyword evidence="1" id="KW-1133">Transmembrane helix</keyword>